<keyword evidence="9" id="KW-1185">Reference proteome</keyword>
<comment type="caution">
    <text evidence="8">The sequence shown here is derived from an EMBL/GenBank/DDBJ whole genome shotgun (WGS) entry which is preliminary data.</text>
</comment>
<evidence type="ECO:0000256" key="5">
    <source>
        <dbReference type="ARBA" id="ARBA00023136"/>
    </source>
</evidence>
<feature type="chain" id="PRO_5042006435" description="Malectin-like domain-containing protein" evidence="6">
    <location>
        <begin position="25"/>
        <end position="129"/>
    </location>
</feature>
<keyword evidence="4" id="KW-1133">Transmembrane helix</keyword>
<feature type="domain" description="Malectin-like" evidence="7">
    <location>
        <begin position="34"/>
        <end position="65"/>
    </location>
</feature>
<dbReference type="InterPro" id="IPR024788">
    <property type="entry name" value="Malectin-like_Carb-bd_dom"/>
</dbReference>
<dbReference type="Pfam" id="PF12819">
    <property type="entry name" value="Malectin_like"/>
    <property type="match status" value="1"/>
</dbReference>
<feature type="signal peptide" evidence="6">
    <location>
        <begin position="1"/>
        <end position="24"/>
    </location>
</feature>
<proteinExistence type="predicted"/>
<organism evidence="8 9">
    <name type="scientific">Prunus dulcis</name>
    <name type="common">Almond</name>
    <name type="synonym">Amygdalus dulcis</name>
    <dbReference type="NCBI Taxonomy" id="3755"/>
    <lineage>
        <taxon>Eukaryota</taxon>
        <taxon>Viridiplantae</taxon>
        <taxon>Streptophyta</taxon>
        <taxon>Embryophyta</taxon>
        <taxon>Tracheophyta</taxon>
        <taxon>Spermatophyta</taxon>
        <taxon>Magnoliopsida</taxon>
        <taxon>eudicotyledons</taxon>
        <taxon>Gunneridae</taxon>
        <taxon>Pentapetalae</taxon>
        <taxon>rosids</taxon>
        <taxon>fabids</taxon>
        <taxon>Rosales</taxon>
        <taxon>Rosaceae</taxon>
        <taxon>Amygdaloideae</taxon>
        <taxon>Amygdaleae</taxon>
        <taxon>Prunus</taxon>
    </lineage>
</organism>
<evidence type="ECO:0000256" key="1">
    <source>
        <dbReference type="ARBA" id="ARBA00004167"/>
    </source>
</evidence>
<protein>
    <recommendedName>
        <fullName evidence="7">Malectin-like domain-containing protein</fullName>
    </recommendedName>
</protein>
<evidence type="ECO:0000256" key="4">
    <source>
        <dbReference type="ARBA" id="ARBA00022989"/>
    </source>
</evidence>
<sequence>MSRSVKQFLFTLHLGLSLLLLVHAQDDQSEFISIDCGLQKVTYTKTTTKIRYISDASFIDTGESSGVPFISAIELRPLLNASYPTQVGSLALEVRFDTGQVPTDFEGTGIHSMFMIASGMPMTMMIGHN</sequence>
<comment type="subcellular location">
    <subcellularLocation>
        <location evidence="1">Membrane</location>
        <topology evidence="1">Single-pass membrane protein</topology>
    </subcellularLocation>
</comment>
<dbReference type="EMBL" id="JAJFAZ020000007">
    <property type="protein sequence ID" value="KAI5319916.1"/>
    <property type="molecule type" value="Genomic_DNA"/>
</dbReference>
<reference evidence="8 9" key="1">
    <citation type="journal article" date="2022" name="G3 (Bethesda)">
        <title>Whole-genome sequence and methylome profiling of the almond [Prunus dulcis (Mill.) D.A. Webb] cultivar 'Nonpareil'.</title>
        <authorList>
            <person name="D'Amico-Willman K.M."/>
            <person name="Ouma W.Z."/>
            <person name="Meulia T."/>
            <person name="Sideli G.M."/>
            <person name="Gradziel T.M."/>
            <person name="Fresnedo-Ramirez J."/>
        </authorList>
    </citation>
    <scope>NUCLEOTIDE SEQUENCE [LARGE SCALE GENOMIC DNA]</scope>
    <source>
        <strain evidence="8">Clone GOH B32 T37-40</strain>
    </source>
</reference>
<keyword evidence="5" id="KW-0472">Membrane</keyword>
<evidence type="ECO:0000256" key="6">
    <source>
        <dbReference type="SAM" id="SignalP"/>
    </source>
</evidence>
<evidence type="ECO:0000256" key="3">
    <source>
        <dbReference type="ARBA" id="ARBA00022729"/>
    </source>
</evidence>
<dbReference type="GO" id="GO:0016020">
    <property type="term" value="C:membrane"/>
    <property type="evidence" value="ECO:0007669"/>
    <property type="project" value="UniProtKB-SubCell"/>
</dbReference>
<gene>
    <name evidence="8" type="ORF">L3X38_039624</name>
</gene>
<dbReference type="Proteomes" id="UP001054821">
    <property type="component" value="Chromosome 7"/>
</dbReference>
<name>A0AAD4V8R4_PRUDU</name>
<evidence type="ECO:0000256" key="2">
    <source>
        <dbReference type="ARBA" id="ARBA00022692"/>
    </source>
</evidence>
<keyword evidence="2" id="KW-0812">Transmembrane</keyword>
<evidence type="ECO:0000259" key="7">
    <source>
        <dbReference type="Pfam" id="PF12819"/>
    </source>
</evidence>
<accession>A0AAD4V8R4</accession>
<keyword evidence="3 6" id="KW-0732">Signal</keyword>
<dbReference type="AlphaFoldDB" id="A0AAD4V8R4"/>
<evidence type="ECO:0000313" key="9">
    <source>
        <dbReference type="Proteomes" id="UP001054821"/>
    </source>
</evidence>
<evidence type="ECO:0000313" key="8">
    <source>
        <dbReference type="EMBL" id="KAI5319916.1"/>
    </source>
</evidence>